<evidence type="ECO:0000256" key="13">
    <source>
        <dbReference type="ARBA" id="ARBA00030217"/>
    </source>
</evidence>
<dbReference type="Pfam" id="PF08122">
    <property type="entry name" value="NDUF_B12"/>
    <property type="match status" value="1"/>
</dbReference>
<name>A0A6I9XFS2_9SAUR</name>
<evidence type="ECO:0000256" key="4">
    <source>
        <dbReference type="ARBA" id="ARBA00018680"/>
    </source>
</evidence>
<dbReference type="InterPro" id="IPR012576">
    <property type="entry name" value="NDUFB3"/>
</dbReference>
<evidence type="ECO:0000256" key="14">
    <source>
        <dbReference type="ARBA" id="ARBA00032688"/>
    </source>
</evidence>
<evidence type="ECO:0000256" key="2">
    <source>
        <dbReference type="ARBA" id="ARBA00004298"/>
    </source>
</evidence>
<dbReference type="PANTHER" id="PTHR15082">
    <property type="entry name" value="NADH-UBIQUINONE OXIDOREDUCTASE B12 SUBUNIT"/>
    <property type="match status" value="1"/>
</dbReference>
<evidence type="ECO:0000256" key="8">
    <source>
        <dbReference type="ARBA" id="ARBA00022792"/>
    </source>
</evidence>
<evidence type="ECO:0000256" key="12">
    <source>
        <dbReference type="ARBA" id="ARBA00023136"/>
    </source>
</evidence>
<evidence type="ECO:0000256" key="10">
    <source>
        <dbReference type="ARBA" id="ARBA00022989"/>
    </source>
</evidence>
<evidence type="ECO:0000256" key="5">
    <source>
        <dbReference type="ARBA" id="ARBA00022448"/>
    </source>
</evidence>
<accession>A0A6I9XFS2</accession>
<evidence type="ECO:0000256" key="6">
    <source>
        <dbReference type="ARBA" id="ARBA00022660"/>
    </source>
</evidence>
<keyword evidence="5" id="KW-0813">Transport</keyword>
<feature type="transmembrane region" description="Helical" evidence="15">
    <location>
        <begin position="109"/>
        <end position="128"/>
    </location>
</feature>
<keyword evidence="10 15" id="KW-1133">Transmembrane helix</keyword>
<evidence type="ECO:0000256" key="15">
    <source>
        <dbReference type="SAM" id="Phobius"/>
    </source>
</evidence>
<comment type="subcellular location">
    <subcellularLocation>
        <location evidence="2">Mitochondrion inner membrane</location>
        <topology evidence="2">Single-pass membrane protein</topology>
        <orientation evidence="2">Matrix side</orientation>
    </subcellularLocation>
</comment>
<evidence type="ECO:0000313" key="16">
    <source>
        <dbReference type="Proteomes" id="UP000504617"/>
    </source>
</evidence>
<keyword evidence="8" id="KW-0999">Mitochondrion inner membrane</keyword>
<dbReference type="GeneID" id="106541724"/>
<gene>
    <name evidence="17" type="primary">NDUFB3</name>
</gene>
<dbReference type="KEGG" id="tsr:106541724"/>
<keyword evidence="16" id="KW-1185">Reference proteome</keyword>
<dbReference type="GO" id="GO:0032981">
    <property type="term" value="P:mitochondrial respiratory chain complex I assembly"/>
    <property type="evidence" value="ECO:0007669"/>
    <property type="project" value="TreeGrafter"/>
</dbReference>
<keyword evidence="11" id="KW-0496">Mitochondrion</keyword>
<evidence type="ECO:0000256" key="1">
    <source>
        <dbReference type="ARBA" id="ARBA00003195"/>
    </source>
</evidence>
<protein>
    <recommendedName>
        <fullName evidence="4">NADH dehydrogenase [ubiquinone] 1 beta subcomplex subunit 3</fullName>
    </recommendedName>
    <alternativeName>
        <fullName evidence="13">Complex I-B12</fullName>
    </alternativeName>
    <alternativeName>
        <fullName evidence="14">NADH-ubiquinone oxidoreductase B12 subunit</fullName>
    </alternativeName>
</protein>
<evidence type="ECO:0000256" key="3">
    <source>
        <dbReference type="ARBA" id="ARBA00005667"/>
    </source>
</evidence>
<dbReference type="PANTHER" id="PTHR15082:SF2">
    <property type="entry name" value="NADH DEHYDROGENASE [UBIQUINONE] 1 BETA SUBCOMPLEX SUBUNIT 3"/>
    <property type="match status" value="1"/>
</dbReference>
<keyword evidence="9" id="KW-0249">Electron transport</keyword>
<reference evidence="17" key="1">
    <citation type="submission" date="2025-08" db="UniProtKB">
        <authorList>
            <consortium name="RefSeq"/>
        </authorList>
    </citation>
    <scope>IDENTIFICATION</scope>
    <source>
        <tissue evidence="17">Skeletal muscle</tissue>
    </source>
</reference>
<dbReference type="CTD" id="4709"/>
<keyword evidence="7 15" id="KW-0812">Transmembrane</keyword>
<sequence length="137" mass="15919">MNDLQETTKLKEHEGLHNIDFAILQMNMHCTFCEFYFYKSFLRIMGHGHGNGGELPDYRQWKIEGTPLQNVQERLAKFGLKDPWLRNEAWRFSGGFAKPATFMDALTKGFKWGFAAFVVALAVEYTFFPPEKNKGHH</sequence>
<evidence type="ECO:0000256" key="7">
    <source>
        <dbReference type="ARBA" id="ARBA00022692"/>
    </source>
</evidence>
<dbReference type="GO" id="GO:0005743">
    <property type="term" value="C:mitochondrial inner membrane"/>
    <property type="evidence" value="ECO:0007669"/>
    <property type="project" value="UniProtKB-SubCell"/>
</dbReference>
<dbReference type="OrthoDB" id="521512at2759"/>
<evidence type="ECO:0000256" key="11">
    <source>
        <dbReference type="ARBA" id="ARBA00023128"/>
    </source>
</evidence>
<dbReference type="Proteomes" id="UP000504617">
    <property type="component" value="Unplaced"/>
</dbReference>
<comment type="similarity">
    <text evidence="3">Belongs to the complex I NDUFB3 subunit family.</text>
</comment>
<comment type="function">
    <text evidence="1">Accessory subunit of the mitochondrial membrane respiratory chain NADH dehydrogenase (Complex I), that is believed not to be involved in catalysis. Complex I functions in the transfer of electrons from NADH to the respiratory chain. The immediate electron acceptor for the enzyme is believed to be ubiquinone.</text>
</comment>
<dbReference type="RefSeq" id="XP_013912722.1">
    <property type="nucleotide sequence ID" value="XM_014057247.1"/>
</dbReference>
<proteinExistence type="inferred from homology"/>
<dbReference type="GO" id="GO:0022900">
    <property type="term" value="P:electron transport chain"/>
    <property type="evidence" value="ECO:0007669"/>
    <property type="project" value="InterPro"/>
</dbReference>
<keyword evidence="6" id="KW-0679">Respiratory chain</keyword>
<evidence type="ECO:0000313" key="17">
    <source>
        <dbReference type="RefSeq" id="XP_013912722.1"/>
    </source>
</evidence>
<organism evidence="16 17">
    <name type="scientific">Thamnophis sirtalis</name>
    <dbReference type="NCBI Taxonomy" id="35019"/>
    <lineage>
        <taxon>Eukaryota</taxon>
        <taxon>Metazoa</taxon>
        <taxon>Chordata</taxon>
        <taxon>Craniata</taxon>
        <taxon>Vertebrata</taxon>
        <taxon>Euteleostomi</taxon>
        <taxon>Lepidosauria</taxon>
        <taxon>Squamata</taxon>
        <taxon>Bifurcata</taxon>
        <taxon>Unidentata</taxon>
        <taxon>Episquamata</taxon>
        <taxon>Toxicofera</taxon>
        <taxon>Serpentes</taxon>
        <taxon>Colubroidea</taxon>
        <taxon>Colubridae</taxon>
        <taxon>Natricinae</taxon>
        <taxon>Thamnophis</taxon>
    </lineage>
</organism>
<dbReference type="AlphaFoldDB" id="A0A6I9XFS2"/>
<keyword evidence="12 15" id="KW-0472">Membrane</keyword>
<evidence type="ECO:0000256" key="9">
    <source>
        <dbReference type="ARBA" id="ARBA00022982"/>
    </source>
</evidence>